<keyword evidence="2" id="KW-1185">Reference proteome</keyword>
<accession>A0A5J9VAZ6</accession>
<dbReference type="Gramene" id="TVU33233">
    <property type="protein sequence ID" value="TVU33233"/>
    <property type="gene ID" value="EJB05_25023"/>
</dbReference>
<dbReference type="AlphaFoldDB" id="A0A5J9VAZ6"/>
<dbReference type="Proteomes" id="UP000324897">
    <property type="component" value="Chromosome 1"/>
</dbReference>
<protein>
    <submittedName>
        <fullName evidence="1">Uncharacterized protein</fullName>
    </submittedName>
</protein>
<feature type="non-terminal residue" evidence="1">
    <location>
        <position position="1"/>
    </location>
</feature>
<comment type="caution">
    <text evidence="1">The sequence shown here is derived from an EMBL/GenBank/DDBJ whole genome shotgun (WGS) entry which is preliminary data.</text>
</comment>
<gene>
    <name evidence="1" type="ORF">EJB05_25023</name>
</gene>
<reference evidence="1 2" key="1">
    <citation type="journal article" date="2019" name="Sci. Rep.">
        <title>A high-quality genome of Eragrostis curvula grass provides insights into Poaceae evolution and supports new strategies to enhance forage quality.</title>
        <authorList>
            <person name="Carballo J."/>
            <person name="Santos B.A.C.M."/>
            <person name="Zappacosta D."/>
            <person name="Garbus I."/>
            <person name="Selva J.P."/>
            <person name="Gallo C.A."/>
            <person name="Diaz A."/>
            <person name="Albertini E."/>
            <person name="Caccamo M."/>
            <person name="Echenique V."/>
        </authorList>
    </citation>
    <scope>NUCLEOTIDE SEQUENCE [LARGE SCALE GENOMIC DNA]</scope>
    <source>
        <strain evidence="2">cv. Victoria</strain>
        <tissue evidence="1">Leaf</tissue>
    </source>
</reference>
<name>A0A5J9VAZ6_9POAL</name>
<sequence>MRASAAPVGDEERPLPSRRLALRPRYLVDVLQLIDISAGAFLLLIPEKPDQVWMGAVDQTYLQVRKEIKAIIVAMEMLIAWSLQWERGSLLSAWMEIDGKLCLCCRFNRNCLHAIKVHWMKFLDAFGVA</sequence>
<organism evidence="1 2">
    <name type="scientific">Eragrostis curvula</name>
    <name type="common">weeping love grass</name>
    <dbReference type="NCBI Taxonomy" id="38414"/>
    <lineage>
        <taxon>Eukaryota</taxon>
        <taxon>Viridiplantae</taxon>
        <taxon>Streptophyta</taxon>
        <taxon>Embryophyta</taxon>
        <taxon>Tracheophyta</taxon>
        <taxon>Spermatophyta</taxon>
        <taxon>Magnoliopsida</taxon>
        <taxon>Liliopsida</taxon>
        <taxon>Poales</taxon>
        <taxon>Poaceae</taxon>
        <taxon>PACMAD clade</taxon>
        <taxon>Chloridoideae</taxon>
        <taxon>Eragrostideae</taxon>
        <taxon>Eragrostidinae</taxon>
        <taxon>Eragrostis</taxon>
    </lineage>
</organism>
<evidence type="ECO:0000313" key="2">
    <source>
        <dbReference type="Proteomes" id="UP000324897"/>
    </source>
</evidence>
<evidence type="ECO:0000313" key="1">
    <source>
        <dbReference type="EMBL" id="TVU33233.1"/>
    </source>
</evidence>
<dbReference type="EMBL" id="RWGY01000011">
    <property type="protein sequence ID" value="TVU33233.1"/>
    <property type="molecule type" value="Genomic_DNA"/>
</dbReference>
<proteinExistence type="predicted"/>